<evidence type="ECO:0000256" key="9">
    <source>
        <dbReference type="ARBA" id="ARBA00022741"/>
    </source>
</evidence>
<dbReference type="Pfam" id="PF09190">
    <property type="entry name" value="DALR_2"/>
    <property type="match status" value="1"/>
</dbReference>
<accession>A0AA35R3R4</accession>
<dbReference type="InterPro" id="IPR024909">
    <property type="entry name" value="Cys-tRNA/MSH_ligase"/>
</dbReference>
<evidence type="ECO:0000313" key="17">
    <source>
        <dbReference type="EMBL" id="CAI8003130.1"/>
    </source>
</evidence>
<dbReference type="InterPro" id="IPR056411">
    <property type="entry name" value="CysS_C"/>
</dbReference>
<dbReference type="PANTHER" id="PTHR10890:SF3">
    <property type="entry name" value="CYSTEINE--TRNA LIGASE, CYTOPLASMIC"/>
    <property type="match status" value="1"/>
</dbReference>
<evidence type="ECO:0000256" key="14">
    <source>
        <dbReference type="ARBA" id="ARBA00031499"/>
    </source>
</evidence>
<dbReference type="SUPFAM" id="SSF47323">
    <property type="entry name" value="Anticodon-binding domain of a subclass of class I aminoacyl-tRNA synthetases"/>
    <property type="match status" value="1"/>
</dbReference>
<dbReference type="HAMAP" id="MF_00041">
    <property type="entry name" value="Cys_tRNA_synth"/>
    <property type="match status" value="1"/>
</dbReference>
<evidence type="ECO:0000256" key="3">
    <source>
        <dbReference type="ARBA" id="ARBA00005594"/>
    </source>
</evidence>
<dbReference type="SUPFAM" id="SSF52374">
    <property type="entry name" value="Nucleotidylyl transferase"/>
    <property type="match status" value="1"/>
</dbReference>
<dbReference type="Proteomes" id="UP001174909">
    <property type="component" value="Unassembled WGS sequence"/>
</dbReference>
<keyword evidence="12" id="KW-0648">Protein biosynthesis</keyword>
<evidence type="ECO:0000256" key="2">
    <source>
        <dbReference type="ARBA" id="ARBA00004496"/>
    </source>
</evidence>
<evidence type="ECO:0000256" key="11">
    <source>
        <dbReference type="ARBA" id="ARBA00022840"/>
    </source>
</evidence>
<keyword evidence="7 17" id="KW-0436">Ligase</keyword>
<evidence type="ECO:0000256" key="4">
    <source>
        <dbReference type="ARBA" id="ARBA00012832"/>
    </source>
</evidence>
<dbReference type="PANTHER" id="PTHR10890">
    <property type="entry name" value="CYSTEINYL-TRNA SYNTHETASE"/>
    <property type="match status" value="1"/>
</dbReference>
<dbReference type="InterPro" id="IPR015803">
    <property type="entry name" value="Cys-tRNA-ligase"/>
</dbReference>
<organism evidence="17 18">
    <name type="scientific">Geodia barretti</name>
    <name type="common">Barrett's horny sponge</name>
    <dbReference type="NCBI Taxonomy" id="519541"/>
    <lineage>
        <taxon>Eukaryota</taxon>
        <taxon>Metazoa</taxon>
        <taxon>Porifera</taxon>
        <taxon>Demospongiae</taxon>
        <taxon>Heteroscleromorpha</taxon>
        <taxon>Tetractinellida</taxon>
        <taxon>Astrophorina</taxon>
        <taxon>Geodiidae</taxon>
        <taxon>Geodia</taxon>
    </lineage>
</organism>
<dbReference type="GO" id="GO:0004817">
    <property type="term" value="F:cysteine-tRNA ligase activity"/>
    <property type="evidence" value="ECO:0007669"/>
    <property type="project" value="UniProtKB-EC"/>
</dbReference>
<keyword evidence="8" id="KW-0479">Metal-binding</keyword>
<keyword evidence="9" id="KW-0547">Nucleotide-binding</keyword>
<keyword evidence="13" id="KW-0030">Aminoacyl-tRNA synthetase</keyword>
<dbReference type="GO" id="GO:0006423">
    <property type="term" value="P:cysteinyl-tRNA aminoacylation"/>
    <property type="evidence" value="ECO:0007669"/>
    <property type="project" value="InterPro"/>
</dbReference>
<dbReference type="AlphaFoldDB" id="A0AA35R3R4"/>
<gene>
    <name evidence="17" type="ORF">GBAR_LOCUS3553</name>
</gene>
<evidence type="ECO:0000256" key="8">
    <source>
        <dbReference type="ARBA" id="ARBA00022723"/>
    </source>
</evidence>
<evidence type="ECO:0000256" key="15">
    <source>
        <dbReference type="ARBA" id="ARBA00039362"/>
    </source>
</evidence>
<evidence type="ECO:0000259" key="16">
    <source>
        <dbReference type="SMART" id="SM00840"/>
    </source>
</evidence>
<evidence type="ECO:0000256" key="5">
    <source>
        <dbReference type="ARBA" id="ARBA00014738"/>
    </source>
</evidence>
<dbReference type="PRINTS" id="PR00983">
    <property type="entry name" value="TRNASYNTHCYS"/>
</dbReference>
<dbReference type="GO" id="GO:0046872">
    <property type="term" value="F:metal ion binding"/>
    <property type="evidence" value="ECO:0007669"/>
    <property type="project" value="UniProtKB-KW"/>
</dbReference>
<dbReference type="InterPro" id="IPR014729">
    <property type="entry name" value="Rossmann-like_a/b/a_fold"/>
</dbReference>
<dbReference type="InterPro" id="IPR032678">
    <property type="entry name" value="tRNA-synt_1_cat_dom"/>
</dbReference>
<evidence type="ECO:0000256" key="10">
    <source>
        <dbReference type="ARBA" id="ARBA00022833"/>
    </source>
</evidence>
<dbReference type="CDD" id="cd00672">
    <property type="entry name" value="CysRS_core"/>
    <property type="match status" value="1"/>
</dbReference>
<keyword evidence="10" id="KW-0862">Zinc</keyword>
<dbReference type="Gene3D" id="1.20.120.1910">
    <property type="entry name" value="Cysteine-tRNA ligase, C-terminal anti-codon recognition domain"/>
    <property type="match status" value="1"/>
</dbReference>
<dbReference type="EMBL" id="CASHTH010000504">
    <property type="protein sequence ID" value="CAI8003130.1"/>
    <property type="molecule type" value="Genomic_DNA"/>
</dbReference>
<sequence length="475" mass="54241">MSMKIYNSLRRQLEDFVPLNPEQVSIYSCGPTVYDYIHMGNARTALVTDIIRRYLVYKGYNVKLVQNLTDIDDKIINRAAELGVSAKQLAHQNGEAFFEDSQRLGIQPADVHPKATEHIPEMIDLIQILLDKGAAYVIDGSVYYRVNQFAEYGKLSNRKPEDLLAGARVEIDERKEDPRDFDMWKAVKPGEPSWESPWGRGRPGWHIECSAMAMKHLGETIDIHAGGEDLQFPHHENEIAQSELATGTPFARYWMHVAFLKIDGKRMGKSEHNFILLRDALDNYPTEVIRHFLISAHYRHPLDYNRESLTKSEGALRRLNNCLDALKNYYEDIEPSETTAVPLQHAVQEMKSQFTLAMDTDFNTAQALGAIFTLVGEVNKSLSTLDEAAAPVLAQAYQALTETCQVLGIYNTDTQIDDGDNVQQRDQMINLLLEIRQDARNRKDWETSDKIRDRLKELNIEIKDTREGTTWKIIS</sequence>
<evidence type="ECO:0000256" key="7">
    <source>
        <dbReference type="ARBA" id="ARBA00022598"/>
    </source>
</evidence>
<keyword evidence="11" id="KW-0067">ATP-binding</keyword>
<dbReference type="SMART" id="SM00840">
    <property type="entry name" value="DALR_2"/>
    <property type="match status" value="1"/>
</dbReference>
<comment type="caution">
    <text evidence="17">The sequence shown here is derived from an EMBL/GenBank/DDBJ whole genome shotgun (WGS) entry which is preliminary data.</text>
</comment>
<dbReference type="EC" id="6.1.1.16" evidence="4"/>
<evidence type="ECO:0000256" key="1">
    <source>
        <dbReference type="ARBA" id="ARBA00001947"/>
    </source>
</evidence>
<comment type="similarity">
    <text evidence="3">Belongs to the class-I aminoacyl-tRNA synthetase family.</text>
</comment>
<feature type="domain" description="Cysteinyl-tRNA synthetase class Ia DALR" evidence="16">
    <location>
        <begin position="353"/>
        <end position="418"/>
    </location>
</feature>
<evidence type="ECO:0000256" key="13">
    <source>
        <dbReference type="ARBA" id="ARBA00023146"/>
    </source>
</evidence>
<name>A0AA35R3R4_GEOBA</name>
<evidence type="ECO:0000256" key="6">
    <source>
        <dbReference type="ARBA" id="ARBA00022490"/>
    </source>
</evidence>
<dbReference type="NCBIfam" id="TIGR00435">
    <property type="entry name" value="cysS"/>
    <property type="match status" value="1"/>
</dbReference>
<dbReference type="Pfam" id="PF01406">
    <property type="entry name" value="tRNA-synt_1e"/>
    <property type="match status" value="1"/>
</dbReference>
<proteinExistence type="inferred from homology"/>
<evidence type="ECO:0000313" key="18">
    <source>
        <dbReference type="Proteomes" id="UP001174909"/>
    </source>
</evidence>
<dbReference type="GO" id="GO:0005524">
    <property type="term" value="F:ATP binding"/>
    <property type="evidence" value="ECO:0007669"/>
    <property type="project" value="UniProtKB-KW"/>
</dbReference>
<reference evidence="17" key="1">
    <citation type="submission" date="2023-03" db="EMBL/GenBank/DDBJ databases">
        <authorList>
            <person name="Steffen K."/>
            <person name="Cardenas P."/>
        </authorList>
    </citation>
    <scope>NUCLEOTIDE SEQUENCE</scope>
</reference>
<comment type="subcellular location">
    <subcellularLocation>
        <location evidence="2">Cytoplasm</location>
    </subcellularLocation>
</comment>
<keyword evidence="6" id="KW-0963">Cytoplasm</keyword>
<protein>
    <recommendedName>
        <fullName evidence="5">Cysteine--tRNA ligase</fullName>
        <ecNumber evidence="4">6.1.1.16</ecNumber>
    </recommendedName>
    <alternativeName>
        <fullName evidence="15">Cysteine--tRNA ligase, cytoplasmic</fullName>
    </alternativeName>
    <alternativeName>
        <fullName evidence="14">Cysteinyl-tRNA synthetase</fullName>
    </alternativeName>
</protein>
<dbReference type="FunFam" id="3.40.50.620:FF:000009">
    <property type="entry name" value="Cysteine--tRNA ligase"/>
    <property type="match status" value="1"/>
</dbReference>
<dbReference type="InterPro" id="IPR009080">
    <property type="entry name" value="tRNAsynth_Ia_anticodon-bd"/>
</dbReference>
<dbReference type="Pfam" id="PF23493">
    <property type="entry name" value="CysS_C"/>
    <property type="match status" value="1"/>
</dbReference>
<evidence type="ECO:0000256" key="12">
    <source>
        <dbReference type="ARBA" id="ARBA00022917"/>
    </source>
</evidence>
<dbReference type="InterPro" id="IPR015273">
    <property type="entry name" value="Cys-tRNA-synt_Ia_DALR"/>
</dbReference>
<dbReference type="Gene3D" id="3.40.50.620">
    <property type="entry name" value="HUPs"/>
    <property type="match status" value="1"/>
</dbReference>
<comment type="cofactor">
    <cofactor evidence="1">
        <name>Zn(2+)</name>
        <dbReference type="ChEBI" id="CHEBI:29105"/>
    </cofactor>
</comment>
<keyword evidence="18" id="KW-1185">Reference proteome</keyword>
<dbReference type="GO" id="GO:0005829">
    <property type="term" value="C:cytosol"/>
    <property type="evidence" value="ECO:0007669"/>
    <property type="project" value="TreeGrafter"/>
</dbReference>